<gene>
    <name evidence="1" type="ORF">DSLASN_07500</name>
</gene>
<reference evidence="1 2" key="1">
    <citation type="submission" date="2021-02" db="EMBL/GenBank/DDBJ databases">
        <title>Complete genome of Desulfoluna sp. strain ASN36.</title>
        <authorList>
            <person name="Takahashi A."/>
            <person name="Kojima H."/>
            <person name="Fukui M."/>
        </authorList>
    </citation>
    <scope>NUCLEOTIDE SEQUENCE [LARGE SCALE GENOMIC DNA]</scope>
    <source>
        <strain evidence="1 2">ASN36</strain>
    </source>
</reference>
<evidence type="ECO:0000313" key="2">
    <source>
        <dbReference type="Proteomes" id="UP001320148"/>
    </source>
</evidence>
<protein>
    <recommendedName>
        <fullName evidence="3">N-formylglutamate amidohydrolase</fullName>
    </recommendedName>
</protein>
<evidence type="ECO:0000313" key="1">
    <source>
        <dbReference type="EMBL" id="BCS95118.1"/>
    </source>
</evidence>
<organism evidence="1 2">
    <name type="scientific">Desulfoluna limicola</name>
    <dbReference type="NCBI Taxonomy" id="2810562"/>
    <lineage>
        <taxon>Bacteria</taxon>
        <taxon>Pseudomonadati</taxon>
        <taxon>Thermodesulfobacteriota</taxon>
        <taxon>Desulfobacteria</taxon>
        <taxon>Desulfobacterales</taxon>
        <taxon>Desulfolunaceae</taxon>
        <taxon>Desulfoluna</taxon>
    </lineage>
</organism>
<dbReference type="Proteomes" id="UP001320148">
    <property type="component" value="Chromosome"/>
</dbReference>
<dbReference type="EMBL" id="AP024488">
    <property type="protein sequence ID" value="BCS95118.1"/>
    <property type="molecule type" value="Genomic_DNA"/>
</dbReference>
<dbReference type="SUPFAM" id="SSF53187">
    <property type="entry name" value="Zn-dependent exopeptidases"/>
    <property type="match status" value="1"/>
</dbReference>
<dbReference type="RefSeq" id="WP_236891402.1">
    <property type="nucleotide sequence ID" value="NZ_AP024488.1"/>
</dbReference>
<keyword evidence="2" id="KW-1185">Reference proteome</keyword>
<dbReference type="Pfam" id="PF05013">
    <property type="entry name" value="FGase"/>
    <property type="match status" value="1"/>
</dbReference>
<accession>A0ABM7PD96</accession>
<dbReference type="Gene3D" id="3.40.630.40">
    <property type="entry name" value="Zn-dependent exopeptidases"/>
    <property type="match status" value="1"/>
</dbReference>
<evidence type="ECO:0008006" key="3">
    <source>
        <dbReference type="Google" id="ProtNLM"/>
    </source>
</evidence>
<name>A0ABM7PD96_9BACT</name>
<sequence length="234" mass="26382">MKPLPIALSLPHAGLDTPPEVRHLSLLSPEDIQKDGDEGSRDMAMRLCPYVGDFSEATVARAFVDLNRKEGDLSRDGIVKTHTCWDVPIYNKPLPPGVIDTLITTWHRPYHARLSQFARQPALRLALDLHTMAEKAPPISEDAGTRRPRLCLGNAHHSASPKAWIETLAELAARYVDPEVHINTPFSGGWITRCHGREMPWIQVEVSREPWVSWEEKGEAILELMQRFAEVIHL</sequence>
<dbReference type="InterPro" id="IPR007709">
    <property type="entry name" value="N-FG_amidohydro"/>
</dbReference>
<proteinExistence type="predicted"/>